<dbReference type="PANTHER" id="PTHR38777:SF1">
    <property type="entry name" value="DNAK SUPPRESSOR PROTEIN"/>
    <property type="match status" value="1"/>
</dbReference>
<keyword evidence="1" id="KW-0479">Metal-binding</keyword>
<dbReference type="AlphaFoldDB" id="A0A6S5RJP3"/>
<gene>
    <name evidence="6" type="ORF">WP8S17C03_11610</name>
</gene>
<proteinExistence type="predicted"/>
<evidence type="ECO:0000256" key="1">
    <source>
        <dbReference type="ARBA" id="ARBA00022723"/>
    </source>
</evidence>
<dbReference type="InterPro" id="IPR000962">
    <property type="entry name" value="Znf_DskA_TraR"/>
</dbReference>
<evidence type="ECO:0000313" key="7">
    <source>
        <dbReference type="Proteomes" id="UP000515591"/>
    </source>
</evidence>
<comment type="caution">
    <text evidence="4">Lacks conserved residue(s) required for the propagation of feature annotation.</text>
</comment>
<dbReference type="Pfam" id="PF01258">
    <property type="entry name" value="zf-dskA_traR"/>
    <property type="match status" value="1"/>
</dbReference>
<evidence type="ECO:0000256" key="3">
    <source>
        <dbReference type="ARBA" id="ARBA00022833"/>
    </source>
</evidence>
<accession>A0A6S5RJP3</accession>
<keyword evidence="3" id="KW-0862">Zinc</keyword>
<dbReference type="EMBL" id="AP022213">
    <property type="protein sequence ID" value="BBT15112.1"/>
    <property type="molecule type" value="Genomic_DNA"/>
</dbReference>
<keyword evidence="2" id="KW-0863">Zinc-finger</keyword>
<evidence type="ECO:0000256" key="2">
    <source>
        <dbReference type="ARBA" id="ARBA00022771"/>
    </source>
</evidence>
<evidence type="ECO:0000256" key="4">
    <source>
        <dbReference type="PROSITE-ProRule" id="PRU00510"/>
    </source>
</evidence>
<feature type="domain" description="Zinc finger DksA/TraR C4-type" evidence="5">
    <location>
        <begin position="36"/>
        <end position="66"/>
    </location>
</feature>
<sequence>MPDWVDRAVAREELELARALAAQLASNRPAGPSLDDCIDCGDEIPAARRALGGITRCVPCQSTFEKGHRR</sequence>
<dbReference type="RefSeq" id="WP_069564659.1">
    <property type="nucleotide sequence ID" value="NZ_AP022213.1"/>
</dbReference>
<protein>
    <recommendedName>
        <fullName evidence="5">Zinc finger DksA/TraR C4-type domain-containing protein</fullName>
    </recommendedName>
</protein>
<dbReference type="GO" id="GO:0008270">
    <property type="term" value="F:zinc ion binding"/>
    <property type="evidence" value="ECO:0007669"/>
    <property type="project" value="UniProtKB-KW"/>
</dbReference>
<reference evidence="6 7" key="1">
    <citation type="submission" date="2019-12" db="EMBL/GenBank/DDBJ databases">
        <title>complete genome sequences of Pseudomonas otitidis str. WP8-S17-CRE-03 isolated from wastewater treatment plant effluent.</title>
        <authorList>
            <person name="Sekizuka T."/>
            <person name="Itokawa K."/>
            <person name="Yatsu K."/>
            <person name="Inamine Y."/>
            <person name="Kuroda M."/>
        </authorList>
    </citation>
    <scope>NUCLEOTIDE SEQUENCE [LARGE SCALE GENOMIC DNA]</scope>
    <source>
        <strain evidence="6 7">WP8-S17-CRE-03</strain>
    </source>
</reference>
<organism evidence="6 7">
    <name type="scientific">Metapseudomonas otitidis</name>
    <dbReference type="NCBI Taxonomy" id="319939"/>
    <lineage>
        <taxon>Bacteria</taxon>
        <taxon>Pseudomonadati</taxon>
        <taxon>Pseudomonadota</taxon>
        <taxon>Gammaproteobacteria</taxon>
        <taxon>Pseudomonadales</taxon>
        <taxon>Pseudomonadaceae</taxon>
        <taxon>Metapseudomonas</taxon>
    </lineage>
</organism>
<dbReference type="PROSITE" id="PS51128">
    <property type="entry name" value="ZF_DKSA_2"/>
    <property type="match status" value="1"/>
</dbReference>
<name>A0A6S5RJP3_9GAMM</name>
<dbReference type="GO" id="GO:1900378">
    <property type="term" value="P:positive regulation of secondary metabolite biosynthetic process"/>
    <property type="evidence" value="ECO:0007669"/>
    <property type="project" value="TreeGrafter"/>
</dbReference>
<dbReference type="PANTHER" id="PTHR38777">
    <property type="entry name" value="FELS-2 PROPHAGE PROTEIN"/>
    <property type="match status" value="1"/>
</dbReference>
<dbReference type="Proteomes" id="UP000515591">
    <property type="component" value="Chromosome"/>
</dbReference>
<evidence type="ECO:0000259" key="5">
    <source>
        <dbReference type="Pfam" id="PF01258"/>
    </source>
</evidence>
<evidence type="ECO:0000313" key="6">
    <source>
        <dbReference type="EMBL" id="BBT15112.1"/>
    </source>
</evidence>